<dbReference type="EMBL" id="JARGDH010000003">
    <property type="protein sequence ID" value="KAL0274004.1"/>
    <property type="molecule type" value="Genomic_DNA"/>
</dbReference>
<keyword evidence="9" id="KW-0539">Nucleus</keyword>
<dbReference type="Pfam" id="PF00096">
    <property type="entry name" value="zf-C2H2"/>
    <property type="match status" value="3"/>
</dbReference>
<name>A0AAW2HVU8_9NEOP</name>
<proteinExistence type="inferred from homology"/>
<keyword evidence="2" id="KW-0479">Metal-binding</keyword>
<evidence type="ECO:0000256" key="11">
    <source>
        <dbReference type="PROSITE-ProRule" id="PRU00042"/>
    </source>
</evidence>
<evidence type="ECO:0000256" key="3">
    <source>
        <dbReference type="ARBA" id="ARBA00022737"/>
    </source>
</evidence>
<dbReference type="PROSITE" id="PS50157">
    <property type="entry name" value="ZINC_FINGER_C2H2_2"/>
    <property type="match status" value="6"/>
</dbReference>
<comment type="subcellular location">
    <subcellularLocation>
        <location evidence="1">Nucleus</location>
    </subcellularLocation>
</comment>
<dbReference type="GO" id="GO:0000978">
    <property type="term" value="F:RNA polymerase II cis-regulatory region sequence-specific DNA binding"/>
    <property type="evidence" value="ECO:0007669"/>
    <property type="project" value="TreeGrafter"/>
</dbReference>
<reference evidence="13" key="1">
    <citation type="journal article" date="2024" name="Gigascience">
        <title>Chromosome-level genome of the poultry shaft louse Menopon gallinae provides insight into the host-switching and adaptive evolution of parasitic lice.</title>
        <authorList>
            <person name="Xu Y."/>
            <person name="Ma L."/>
            <person name="Liu S."/>
            <person name="Liang Y."/>
            <person name="Liu Q."/>
            <person name="He Z."/>
            <person name="Tian L."/>
            <person name="Duan Y."/>
            <person name="Cai W."/>
            <person name="Li H."/>
            <person name="Song F."/>
        </authorList>
    </citation>
    <scope>NUCLEOTIDE SEQUENCE</scope>
    <source>
        <strain evidence="13">Cailab_2023a</strain>
    </source>
</reference>
<keyword evidence="6" id="KW-0805">Transcription regulation</keyword>
<dbReference type="AlphaFoldDB" id="A0AAW2HVU8"/>
<evidence type="ECO:0000256" key="5">
    <source>
        <dbReference type="ARBA" id="ARBA00022833"/>
    </source>
</evidence>
<dbReference type="PROSITE" id="PS00028">
    <property type="entry name" value="ZINC_FINGER_C2H2_1"/>
    <property type="match status" value="3"/>
</dbReference>
<evidence type="ECO:0000256" key="4">
    <source>
        <dbReference type="ARBA" id="ARBA00022771"/>
    </source>
</evidence>
<dbReference type="FunFam" id="3.30.160.60:FF:000255">
    <property type="entry name" value="Zinc finger and AT-hook domain containing"/>
    <property type="match status" value="1"/>
</dbReference>
<keyword evidence="8" id="KW-0804">Transcription</keyword>
<dbReference type="GO" id="GO:0008270">
    <property type="term" value="F:zinc ion binding"/>
    <property type="evidence" value="ECO:0007669"/>
    <property type="project" value="UniProtKB-KW"/>
</dbReference>
<evidence type="ECO:0000256" key="1">
    <source>
        <dbReference type="ARBA" id="ARBA00004123"/>
    </source>
</evidence>
<dbReference type="InterPro" id="IPR013087">
    <property type="entry name" value="Znf_C2H2_type"/>
</dbReference>
<organism evidence="13">
    <name type="scientific">Menopon gallinae</name>
    <name type="common">poultry shaft louse</name>
    <dbReference type="NCBI Taxonomy" id="328185"/>
    <lineage>
        <taxon>Eukaryota</taxon>
        <taxon>Metazoa</taxon>
        <taxon>Ecdysozoa</taxon>
        <taxon>Arthropoda</taxon>
        <taxon>Hexapoda</taxon>
        <taxon>Insecta</taxon>
        <taxon>Pterygota</taxon>
        <taxon>Neoptera</taxon>
        <taxon>Paraneoptera</taxon>
        <taxon>Psocodea</taxon>
        <taxon>Troctomorpha</taxon>
        <taxon>Phthiraptera</taxon>
        <taxon>Amblycera</taxon>
        <taxon>Menoponidae</taxon>
        <taxon>Menopon</taxon>
    </lineage>
</organism>
<comment type="similarity">
    <text evidence="10">Belongs to the snail C2H2-type zinc-finger protein family.</text>
</comment>
<dbReference type="SMART" id="SM00355">
    <property type="entry name" value="ZnF_C2H2"/>
    <property type="match status" value="8"/>
</dbReference>
<evidence type="ECO:0000256" key="10">
    <source>
        <dbReference type="ARBA" id="ARBA00037948"/>
    </source>
</evidence>
<keyword evidence="3" id="KW-0677">Repeat</keyword>
<dbReference type="FunFam" id="3.30.160.60:FF:002343">
    <property type="entry name" value="Zinc finger protein 33A"/>
    <property type="match status" value="1"/>
</dbReference>
<dbReference type="InterPro" id="IPR036236">
    <property type="entry name" value="Znf_C2H2_sf"/>
</dbReference>
<dbReference type="GO" id="GO:0000981">
    <property type="term" value="F:DNA-binding transcription factor activity, RNA polymerase II-specific"/>
    <property type="evidence" value="ECO:0007669"/>
    <property type="project" value="TreeGrafter"/>
</dbReference>
<dbReference type="Gene3D" id="3.30.160.60">
    <property type="entry name" value="Classic Zinc Finger"/>
    <property type="match status" value="7"/>
</dbReference>
<dbReference type="GO" id="GO:0005634">
    <property type="term" value="C:nucleus"/>
    <property type="evidence" value="ECO:0007669"/>
    <property type="project" value="UniProtKB-SubCell"/>
</dbReference>
<gene>
    <name evidence="13" type="ORF">PYX00_006547</name>
</gene>
<dbReference type="FunFam" id="3.30.160.60:FF:000325">
    <property type="entry name" value="ZFP90 zinc finger protein"/>
    <property type="match status" value="1"/>
</dbReference>
<dbReference type="InterPro" id="IPR050527">
    <property type="entry name" value="Snail/Krueppel_Znf"/>
</dbReference>
<evidence type="ECO:0000259" key="12">
    <source>
        <dbReference type="PROSITE" id="PS50157"/>
    </source>
</evidence>
<feature type="domain" description="C2H2-type" evidence="12">
    <location>
        <begin position="208"/>
        <end position="237"/>
    </location>
</feature>
<keyword evidence="7" id="KW-0238">DNA-binding</keyword>
<dbReference type="PANTHER" id="PTHR24388">
    <property type="entry name" value="ZINC FINGER PROTEIN"/>
    <property type="match status" value="1"/>
</dbReference>
<accession>A0AAW2HVU8</accession>
<evidence type="ECO:0000313" key="13">
    <source>
        <dbReference type="EMBL" id="KAL0274004.1"/>
    </source>
</evidence>
<feature type="domain" description="C2H2-type" evidence="12">
    <location>
        <begin position="459"/>
        <end position="486"/>
    </location>
</feature>
<protein>
    <recommendedName>
        <fullName evidence="12">C2H2-type domain-containing protein</fullName>
    </recommendedName>
</protein>
<comment type="caution">
    <text evidence="13">The sequence shown here is derived from an EMBL/GenBank/DDBJ whole genome shotgun (WGS) entry which is preliminary data.</text>
</comment>
<evidence type="ECO:0000256" key="6">
    <source>
        <dbReference type="ARBA" id="ARBA00023015"/>
    </source>
</evidence>
<evidence type="ECO:0000256" key="9">
    <source>
        <dbReference type="ARBA" id="ARBA00023242"/>
    </source>
</evidence>
<feature type="domain" description="C2H2-type" evidence="12">
    <location>
        <begin position="266"/>
        <end position="293"/>
    </location>
</feature>
<feature type="domain" description="C2H2-type" evidence="12">
    <location>
        <begin position="294"/>
        <end position="321"/>
    </location>
</feature>
<dbReference type="Pfam" id="PF13909">
    <property type="entry name" value="zf-H2C2_5"/>
    <property type="match status" value="1"/>
</dbReference>
<dbReference type="SUPFAM" id="SSF57667">
    <property type="entry name" value="beta-beta-alpha zinc fingers"/>
    <property type="match status" value="5"/>
</dbReference>
<evidence type="ECO:0000256" key="2">
    <source>
        <dbReference type="ARBA" id="ARBA00022723"/>
    </source>
</evidence>
<keyword evidence="5" id="KW-0862">Zinc</keyword>
<evidence type="ECO:0000256" key="8">
    <source>
        <dbReference type="ARBA" id="ARBA00023163"/>
    </source>
</evidence>
<evidence type="ECO:0000256" key="7">
    <source>
        <dbReference type="ARBA" id="ARBA00023125"/>
    </source>
</evidence>
<dbReference type="PANTHER" id="PTHR24388:SF104">
    <property type="entry name" value="AT-RICH BINDING PROTEIN-RELATED"/>
    <property type="match status" value="1"/>
</dbReference>
<sequence>MNAPNHLNNAYLIVIPRNCTNDIHICGRCKVQYTLLNLFLEHKTTCNAQLTEVPELKTELNREFANKRVEVDNLIEVNELDNLVETDKECNQFISLNQLKQFKIDLVEGDEICISQGDVCANSVPSSIIEQKLASPGDYKRTLQNDEEDIATLLANQLNSETSADDLNVEGSVEMQADDPIDEIDHPKENEEKEENKIMYRGKMRKLFTCQVGNCSYKTLLRKDIERHTRVHTGERPFKCFICNKTFTRTDKLLLHQRIHAGDKRYKCNKCDYASVDSGSLIKHLRVHNDERPFKCQLCSYRARDSSQLTVHLRTHTGDSPFICTNENCKAAFKTSSDLKRHMVIHSGEKPHSCLYCPYKCSLKRNLQIHIQSQHPNGELKEYRCHLCPRYIFPTIRRLKNHLKKHHGEGEKVPEEKAEEHCSVIDSENVMEKTAYRKKRRKTRRSTDKVAVGVMNKAYDCKLCEASFVCQDSLLTHQRYHNKVEEIKKTDFKRDCLKFPGQKKVKVKKPGPEEDGKKRVEHFSENLVLNEGYIIENSTFGDSIRNAEILASINSIQGSDNMRQYVMLAPGMVQSAYTAEEYVLTTN</sequence>
<feature type="domain" description="C2H2-type" evidence="12">
    <location>
        <begin position="238"/>
        <end position="265"/>
    </location>
</feature>
<dbReference type="FunFam" id="3.30.160.60:FF:000072">
    <property type="entry name" value="zinc finger protein 143 isoform X1"/>
    <property type="match status" value="1"/>
</dbReference>
<feature type="domain" description="C2H2-type" evidence="12">
    <location>
        <begin position="322"/>
        <end position="351"/>
    </location>
</feature>
<keyword evidence="4 11" id="KW-0863">Zinc-finger</keyword>